<accession>A0ABY9HBB7</accession>
<evidence type="ECO:0000313" key="2">
    <source>
        <dbReference type="Proteomes" id="UP001237011"/>
    </source>
</evidence>
<keyword evidence="2" id="KW-1185">Reference proteome</keyword>
<dbReference type="RefSeq" id="WP_305938322.1">
    <property type="nucleotide sequence ID" value="NZ_CP132191.1"/>
</dbReference>
<protein>
    <submittedName>
        <fullName evidence="1">Uncharacterized protein</fullName>
    </submittedName>
</protein>
<name>A0ABY9HBB7_9MOLU</name>
<proteinExistence type="predicted"/>
<organism evidence="1 2">
    <name type="scientific">Mycoplasma seminis</name>
    <dbReference type="NCBI Taxonomy" id="512749"/>
    <lineage>
        <taxon>Bacteria</taxon>
        <taxon>Bacillati</taxon>
        <taxon>Mycoplasmatota</taxon>
        <taxon>Mollicutes</taxon>
        <taxon>Mycoplasmataceae</taxon>
        <taxon>Mycoplasma</taxon>
    </lineage>
</organism>
<gene>
    <name evidence="1" type="ORF">Q8852_02010</name>
</gene>
<sequence length="333" mass="39672">MQKDRLKIIWKSEKEYNYYTNSNDSISFNSNGKRILAHSKGFNFRPVIIFEIGENTYYLNTRSANKNKFQFPFEISINKNDDDLNNKLRNTSWVDTSNIQVMKTKYFHKFYDENQFNTINDLPSWKQEEILNSIYYNLRIDNVSIQEIKINNQYKAYSYLIKRSFPNEMYNAGKYNFYKNIIIDFIKDELNIVDRKENINQKDEIKSDAWTLLHEDISNDNFTSNETFKEDFNTENETNIQEGFEVDDDLAIENSNVDYLEHDDKFFQTKEDNNSNEDIQTEENLNEAKIKTEQVFEEKQQEKTIIDGDVEDLIKDDNINDENSDVDTLSFTT</sequence>
<reference evidence="1" key="1">
    <citation type="submission" date="2023-08" db="EMBL/GenBank/DDBJ databases">
        <title>Complete genome sequence of Mycoplasma seminis 2200.</title>
        <authorList>
            <person name="Spergser J."/>
        </authorList>
    </citation>
    <scope>NUCLEOTIDE SEQUENCE [LARGE SCALE GENOMIC DNA]</scope>
    <source>
        <strain evidence="1">2200</strain>
    </source>
</reference>
<dbReference type="Proteomes" id="UP001237011">
    <property type="component" value="Chromosome"/>
</dbReference>
<dbReference type="EMBL" id="CP132191">
    <property type="protein sequence ID" value="WLP85899.1"/>
    <property type="molecule type" value="Genomic_DNA"/>
</dbReference>
<evidence type="ECO:0000313" key="1">
    <source>
        <dbReference type="EMBL" id="WLP85899.1"/>
    </source>
</evidence>
<dbReference type="NCBIfam" id="NF045891">
    <property type="entry name" value="ICE_Mbov_0400"/>
    <property type="match status" value="1"/>
</dbReference>